<evidence type="ECO:0000256" key="5">
    <source>
        <dbReference type="PROSITE-ProRule" id="PRU00325"/>
    </source>
</evidence>
<feature type="domain" description="SWIM-type" evidence="7">
    <location>
        <begin position="687"/>
        <end position="723"/>
    </location>
</feature>
<dbReference type="SMART" id="SM00575">
    <property type="entry name" value="ZnF_PMZ"/>
    <property type="match status" value="2"/>
</dbReference>
<accession>A0A2I0KJW5</accession>
<dbReference type="Pfam" id="PF04434">
    <property type="entry name" value="SWIM"/>
    <property type="match status" value="2"/>
</dbReference>
<name>A0A2I0KJW5_PUNGR</name>
<dbReference type="PANTHER" id="PTHR31669">
    <property type="entry name" value="PROTEIN FAR1-RELATED SEQUENCE 10-RELATED"/>
    <property type="match status" value="1"/>
</dbReference>
<comment type="caution">
    <text evidence="8">The sequence shown here is derived from an EMBL/GenBank/DDBJ whole genome shotgun (WGS) entry which is preliminary data.</text>
</comment>
<dbReference type="InterPro" id="IPR004330">
    <property type="entry name" value="FAR1_DNA_bnd_dom"/>
</dbReference>
<dbReference type="STRING" id="22663.A0A2I0KJW5"/>
<evidence type="ECO:0000256" key="6">
    <source>
        <dbReference type="RuleBase" id="RU367018"/>
    </source>
</evidence>
<keyword evidence="9" id="KW-1185">Reference proteome</keyword>
<dbReference type="InterPro" id="IPR018289">
    <property type="entry name" value="MULE_transposase_dom"/>
</dbReference>
<dbReference type="InterPro" id="IPR006564">
    <property type="entry name" value="Znf_PMZ"/>
</dbReference>
<evidence type="ECO:0000256" key="3">
    <source>
        <dbReference type="ARBA" id="ARBA00022771"/>
    </source>
</evidence>
<keyword evidence="3 5" id="KW-0863">Zinc-finger</keyword>
<dbReference type="PROSITE" id="PS50966">
    <property type="entry name" value="ZF_SWIM"/>
    <property type="match status" value="2"/>
</dbReference>
<gene>
    <name evidence="8" type="ORF">CRG98_010859</name>
</gene>
<comment type="similarity">
    <text evidence="1 6">Belongs to the FHY3/FAR1 family.</text>
</comment>
<evidence type="ECO:0000313" key="9">
    <source>
        <dbReference type="Proteomes" id="UP000233551"/>
    </source>
</evidence>
<keyword evidence="6" id="KW-0539">Nucleus</keyword>
<comment type="function">
    <text evidence="6">Putative transcription activator involved in regulating light control of development.</text>
</comment>
<comment type="subcellular location">
    <subcellularLocation>
        <location evidence="6">Nucleus</location>
    </subcellularLocation>
</comment>
<reference evidence="8 9" key="1">
    <citation type="submission" date="2017-11" db="EMBL/GenBank/DDBJ databases">
        <title>De-novo sequencing of pomegranate (Punica granatum L.) genome.</title>
        <authorList>
            <person name="Akparov Z."/>
            <person name="Amiraslanov A."/>
            <person name="Hajiyeva S."/>
            <person name="Abbasov M."/>
            <person name="Kaur K."/>
            <person name="Hamwieh A."/>
            <person name="Solovyev V."/>
            <person name="Salamov A."/>
            <person name="Braich B."/>
            <person name="Kosarev P."/>
            <person name="Mahmoud A."/>
            <person name="Hajiyev E."/>
            <person name="Babayeva S."/>
            <person name="Izzatullayeva V."/>
            <person name="Mammadov A."/>
            <person name="Mammadov A."/>
            <person name="Sharifova S."/>
            <person name="Ojaghi J."/>
            <person name="Eynullazada K."/>
            <person name="Bayramov B."/>
            <person name="Abdulazimova A."/>
            <person name="Shahmuradov I."/>
        </authorList>
    </citation>
    <scope>NUCLEOTIDE SEQUENCE [LARGE SCALE GENOMIC DNA]</scope>
    <source>
        <strain evidence="9">cv. AG2017</strain>
        <tissue evidence="8">Leaf</tissue>
    </source>
</reference>
<dbReference type="InterPro" id="IPR007527">
    <property type="entry name" value="Znf_SWIM"/>
</dbReference>
<proteinExistence type="inferred from homology"/>
<dbReference type="Pfam" id="PF03101">
    <property type="entry name" value="FAR1"/>
    <property type="match status" value="2"/>
</dbReference>
<evidence type="ECO:0000256" key="1">
    <source>
        <dbReference type="ARBA" id="ARBA00005889"/>
    </source>
</evidence>
<sequence length="876" mass="99829">MGRKRRRKGPTEAADPVNVFGRVLSPDTGRELGSVQFADFRSLDIDPTSAEMSGKVYPVGVVCTRNIMNGEGGGDAGLEPFVGMEFDSADDARDFYNLYAARVGFKMRIGQLYRSRVDGSVSNRRFVCSKEGFQINSRTGCPAFIRVKKCDSGKWVIDQFAKDHNHELEPSGEDQSVILEAKTPLRNNPIVDVPHRPRTKLLDVVNPKRAKIVPDVGQDKIEPCIGLEFNTANEAYQFYNVFAMKTGFRVRIGQLFRSKLDGSITSRRFVCSKEGFQHPSRVGCGAFMRIKRQDNGTWVVDRHQMHHNHELELQMESSRSLSSKKLVEEINGGLLDKDETVVASAVRPRKAQHRANNIESDWYNVLLNYFQGKQAEDTGFFYALEIQMGRSRSIFWADGRSRFSCSQFGDAVVFDTSYRSGDYSVPFATFTGINHHKQPVLLGCALIADESKETFAWLFETWARAMSGCRPKSIIADQDKAIREAIAQVFPGTHHRFSAWQMKAKENENLGSLSGNFKYEYDRCIYQSQTTGEFDSAWNTLLHKYNLVGNEWLKLMYEYRENWVPLYLRGTFFAGIPVNGSPDAFFGAFLSAQTPLREFVPRYERALEQRREEERKEDFNSFNLQAFLQTSEPVEEQCRRLYTLAIFKVFQKEILQSYGFLGSKIYEEGPISRYLVRRGGATEIEKHIVTFNASDLEASCGCQMFESEGVLCRHVLRLFQMLDVREIPSRYILHRWTRNAEYGGIARDIESGISSQEQLKAMMKWSLQEMASRFVESGISSYENYKLAYEIMRDGGRKLCWQSASDLKASCGCQIVFEPERGPCEHVLRLSEMLDARESHYSTFYTGGRGTQSMEELPGIYLESGISSRAFCFSSN</sequence>
<evidence type="ECO:0000259" key="7">
    <source>
        <dbReference type="PROSITE" id="PS50966"/>
    </source>
</evidence>
<dbReference type="GO" id="GO:0006355">
    <property type="term" value="P:regulation of DNA-templated transcription"/>
    <property type="evidence" value="ECO:0007669"/>
    <property type="project" value="UniProtKB-UniRule"/>
</dbReference>
<feature type="domain" description="SWIM-type" evidence="7">
    <location>
        <begin position="789"/>
        <end position="835"/>
    </location>
</feature>
<organism evidence="8 9">
    <name type="scientific">Punica granatum</name>
    <name type="common">Pomegranate</name>
    <dbReference type="NCBI Taxonomy" id="22663"/>
    <lineage>
        <taxon>Eukaryota</taxon>
        <taxon>Viridiplantae</taxon>
        <taxon>Streptophyta</taxon>
        <taxon>Embryophyta</taxon>
        <taxon>Tracheophyta</taxon>
        <taxon>Spermatophyta</taxon>
        <taxon>Magnoliopsida</taxon>
        <taxon>eudicotyledons</taxon>
        <taxon>Gunneridae</taxon>
        <taxon>Pentapetalae</taxon>
        <taxon>rosids</taxon>
        <taxon>malvids</taxon>
        <taxon>Myrtales</taxon>
        <taxon>Lythraceae</taxon>
        <taxon>Punica</taxon>
    </lineage>
</organism>
<dbReference type="PANTHER" id="PTHR31669:SF149">
    <property type="entry name" value="PROTEIN FAR1-RELATED SEQUENCE 12-RELATED"/>
    <property type="match status" value="1"/>
</dbReference>
<evidence type="ECO:0000256" key="2">
    <source>
        <dbReference type="ARBA" id="ARBA00022723"/>
    </source>
</evidence>
<keyword evidence="4 6" id="KW-0862">Zinc</keyword>
<dbReference type="GO" id="GO:0008270">
    <property type="term" value="F:zinc ion binding"/>
    <property type="evidence" value="ECO:0007669"/>
    <property type="project" value="UniProtKB-UniRule"/>
</dbReference>
<dbReference type="Proteomes" id="UP000233551">
    <property type="component" value="Unassembled WGS sequence"/>
</dbReference>
<dbReference type="Pfam" id="PF10551">
    <property type="entry name" value="MULE"/>
    <property type="match status" value="1"/>
</dbReference>
<dbReference type="EMBL" id="PGOL01000542">
    <property type="protein sequence ID" value="PKI68802.1"/>
    <property type="molecule type" value="Genomic_DNA"/>
</dbReference>
<dbReference type="GO" id="GO:0005634">
    <property type="term" value="C:nucleus"/>
    <property type="evidence" value="ECO:0007669"/>
    <property type="project" value="UniProtKB-SubCell"/>
</dbReference>
<dbReference type="AlphaFoldDB" id="A0A2I0KJW5"/>
<dbReference type="InterPro" id="IPR031052">
    <property type="entry name" value="FHY3/FAR1"/>
</dbReference>
<evidence type="ECO:0000313" key="8">
    <source>
        <dbReference type="EMBL" id="PKI68802.1"/>
    </source>
</evidence>
<protein>
    <recommendedName>
        <fullName evidence="6">Protein FAR1-RELATED SEQUENCE</fullName>
    </recommendedName>
</protein>
<evidence type="ECO:0000256" key="4">
    <source>
        <dbReference type="ARBA" id="ARBA00022833"/>
    </source>
</evidence>
<keyword evidence="2 6" id="KW-0479">Metal-binding</keyword>